<feature type="transmembrane region" description="Helical" evidence="8">
    <location>
        <begin position="185"/>
        <end position="204"/>
    </location>
</feature>
<evidence type="ECO:0000313" key="10">
    <source>
        <dbReference type="Proteomes" id="UP000032534"/>
    </source>
</evidence>
<dbReference type="NCBIfam" id="TIGR00912">
    <property type="entry name" value="2A0309"/>
    <property type="match status" value="1"/>
</dbReference>
<dbReference type="RefSeq" id="WP_044644371.1">
    <property type="nucleotide sequence ID" value="NZ_JTHP01000001.1"/>
</dbReference>
<feature type="transmembrane region" description="Helical" evidence="8">
    <location>
        <begin position="12"/>
        <end position="30"/>
    </location>
</feature>
<feature type="transmembrane region" description="Helical" evidence="8">
    <location>
        <begin position="269"/>
        <end position="293"/>
    </location>
</feature>
<evidence type="ECO:0000256" key="4">
    <source>
        <dbReference type="ARBA" id="ARBA00022544"/>
    </source>
</evidence>
<dbReference type="GO" id="GO:0016020">
    <property type="term" value="C:membrane"/>
    <property type="evidence" value="ECO:0007669"/>
    <property type="project" value="UniProtKB-SubCell"/>
</dbReference>
<comment type="similarity">
    <text evidence="2">Belongs to the amino acid-polyamine-organocation (APC) superfamily. Spore germination protein (SGP) (TC 2.A.3.9) family.</text>
</comment>
<keyword evidence="6 8" id="KW-1133">Transmembrane helix</keyword>
<dbReference type="PATRIC" id="fig|159743.3.peg.261"/>
<keyword evidence="5 8" id="KW-0812">Transmembrane</keyword>
<dbReference type="GO" id="GO:0009847">
    <property type="term" value="P:spore germination"/>
    <property type="evidence" value="ECO:0007669"/>
    <property type="project" value="InterPro"/>
</dbReference>
<dbReference type="EMBL" id="JTHP01000001">
    <property type="protein sequence ID" value="KJD47586.1"/>
    <property type="molecule type" value="Genomic_DNA"/>
</dbReference>
<evidence type="ECO:0000256" key="7">
    <source>
        <dbReference type="ARBA" id="ARBA00023136"/>
    </source>
</evidence>
<dbReference type="Proteomes" id="UP000032534">
    <property type="component" value="Unassembled WGS sequence"/>
</dbReference>
<organism evidence="9 10">
    <name type="scientific">Paenibacillus terrae</name>
    <dbReference type="NCBI Taxonomy" id="159743"/>
    <lineage>
        <taxon>Bacteria</taxon>
        <taxon>Bacillati</taxon>
        <taxon>Bacillota</taxon>
        <taxon>Bacilli</taxon>
        <taxon>Bacillales</taxon>
        <taxon>Paenibacillaceae</taxon>
        <taxon>Paenibacillus</taxon>
    </lineage>
</organism>
<comment type="caution">
    <text evidence="9">The sequence shown here is derived from an EMBL/GenBank/DDBJ whole genome shotgun (WGS) entry which is preliminary data.</text>
</comment>
<sequence>MKKIQIDAIEMISLMILFELGTSMMSIPGRDAGKDAWLAILIATGLGALLFLCYGSLHRRYPNLLMTQYSKVIMGRKAGAVIAFLYIVFFMYGGARDLRDTGTLIADRTLPHTPLIIISALMIALVMYVMHLGLEVAGRTAIWLLVFMLVLGLATNVMLVLSGIVDWGNLLPIAQHGWQPIWQVIYSQALMLPFGEMVTFTMILPTLKKDYRANGVGVSAVLLGGIILTIVALVNVLSLGEDVFQRATYPILSTISKVEISDFIDRVDVIGVMTVIIFDFFKIFIFYYAAIKAAEDVFNTSSRKLLLPFGIIMLISSVLMAQSYQEHIKIGDFVLKYIFPIFSVLFPLLLLMVSWFKKTENKKGKENAS</sequence>
<feature type="transmembrane region" description="Helical" evidence="8">
    <location>
        <begin position="36"/>
        <end position="57"/>
    </location>
</feature>
<evidence type="ECO:0000256" key="3">
    <source>
        <dbReference type="ARBA" id="ARBA00022448"/>
    </source>
</evidence>
<feature type="transmembrane region" description="Helical" evidence="8">
    <location>
        <begin position="78"/>
        <end position="95"/>
    </location>
</feature>
<protein>
    <submittedName>
        <fullName evidence="9">Spore gernimation protein</fullName>
    </submittedName>
</protein>
<reference evidence="9 10" key="1">
    <citation type="submission" date="2014-11" db="EMBL/GenBank/DDBJ databases">
        <title>Draft Genome Sequences of Paenibacillus polymyxa NRRL B-30509 and Paenibacillus terrae NRRL B-30644, Strains from a Poultry Environment that Produce Tridecaptin A and Paenicidins.</title>
        <authorList>
            <person name="van Belkum M.J."/>
            <person name="Lohans C.T."/>
            <person name="Vederas J.C."/>
        </authorList>
    </citation>
    <scope>NUCLEOTIDE SEQUENCE [LARGE SCALE GENOMIC DNA]</scope>
    <source>
        <strain evidence="9 10">NRRL B-30644</strain>
    </source>
</reference>
<keyword evidence="10" id="KW-1185">Reference proteome</keyword>
<evidence type="ECO:0000256" key="5">
    <source>
        <dbReference type="ARBA" id="ARBA00022692"/>
    </source>
</evidence>
<feature type="transmembrane region" description="Helical" evidence="8">
    <location>
        <begin position="115"/>
        <end position="134"/>
    </location>
</feature>
<evidence type="ECO:0000256" key="8">
    <source>
        <dbReference type="SAM" id="Phobius"/>
    </source>
</evidence>
<evidence type="ECO:0000256" key="2">
    <source>
        <dbReference type="ARBA" id="ARBA00007998"/>
    </source>
</evidence>
<name>A0A0D7X856_9BACL</name>
<proteinExistence type="inferred from homology"/>
<gene>
    <name evidence="9" type="ORF">QD47_01135</name>
</gene>
<accession>A0A0D7X856</accession>
<feature type="transmembrane region" description="Helical" evidence="8">
    <location>
        <begin position="305"/>
        <end position="325"/>
    </location>
</feature>
<evidence type="ECO:0000256" key="6">
    <source>
        <dbReference type="ARBA" id="ARBA00022989"/>
    </source>
</evidence>
<evidence type="ECO:0000313" key="9">
    <source>
        <dbReference type="EMBL" id="KJD47586.1"/>
    </source>
</evidence>
<feature type="transmembrane region" description="Helical" evidence="8">
    <location>
        <begin position="141"/>
        <end position="165"/>
    </location>
</feature>
<dbReference type="AlphaFoldDB" id="A0A0D7X856"/>
<dbReference type="InterPro" id="IPR004761">
    <property type="entry name" value="Spore_GerAB"/>
</dbReference>
<keyword evidence="3" id="KW-0813">Transport</keyword>
<feature type="transmembrane region" description="Helical" evidence="8">
    <location>
        <begin position="337"/>
        <end position="356"/>
    </location>
</feature>
<keyword evidence="4" id="KW-0309">Germination</keyword>
<feature type="transmembrane region" description="Helical" evidence="8">
    <location>
        <begin position="216"/>
        <end position="237"/>
    </location>
</feature>
<dbReference type="PANTHER" id="PTHR34975:SF2">
    <property type="entry name" value="SPORE GERMINATION PROTEIN A2"/>
    <property type="match status" value="1"/>
</dbReference>
<dbReference type="PANTHER" id="PTHR34975">
    <property type="entry name" value="SPORE GERMINATION PROTEIN A2"/>
    <property type="match status" value="1"/>
</dbReference>
<evidence type="ECO:0000256" key="1">
    <source>
        <dbReference type="ARBA" id="ARBA00004141"/>
    </source>
</evidence>
<keyword evidence="7 8" id="KW-0472">Membrane</keyword>
<dbReference type="Pfam" id="PF03845">
    <property type="entry name" value="Spore_permease"/>
    <property type="match status" value="1"/>
</dbReference>
<dbReference type="OrthoDB" id="1891864at2"/>
<comment type="subcellular location">
    <subcellularLocation>
        <location evidence="1">Membrane</location>
        <topology evidence="1">Multi-pass membrane protein</topology>
    </subcellularLocation>
</comment>